<dbReference type="InterPro" id="IPR042566">
    <property type="entry name" value="L1_C"/>
</dbReference>
<protein>
    <submittedName>
        <fullName evidence="1">Uncharacterized protein</fullName>
    </submittedName>
</protein>
<reference evidence="1 2" key="1">
    <citation type="submission" date="2019-02" db="EMBL/GenBank/DDBJ databases">
        <title>Opniocepnalus argus genome.</title>
        <authorList>
            <person name="Zhou C."/>
            <person name="Xiao S."/>
        </authorList>
    </citation>
    <scope>NUCLEOTIDE SEQUENCE [LARGE SCALE GENOMIC DNA]</scope>
    <source>
        <strain evidence="1">OARG1902GOOAL</strain>
        <tissue evidence="1">Muscle</tissue>
    </source>
</reference>
<dbReference type="EMBL" id="CM015731">
    <property type="protein sequence ID" value="KAF3704014.1"/>
    <property type="molecule type" value="Genomic_DNA"/>
</dbReference>
<gene>
    <name evidence="1" type="ORF">EXN66_Car019702</name>
</gene>
<organism evidence="1 2">
    <name type="scientific">Channa argus</name>
    <name type="common">Northern snakehead</name>
    <name type="synonym">Ophicephalus argus</name>
    <dbReference type="NCBI Taxonomy" id="215402"/>
    <lineage>
        <taxon>Eukaryota</taxon>
        <taxon>Metazoa</taxon>
        <taxon>Chordata</taxon>
        <taxon>Craniata</taxon>
        <taxon>Vertebrata</taxon>
        <taxon>Euteleostomi</taxon>
        <taxon>Actinopterygii</taxon>
        <taxon>Neopterygii</taxon>
        <taxon>Teleostei</taxon>
        <taxon>Neoteleostei</taxon>
        <taxon>Acanthomorphata</taxon>
        <taxon>Anabantaria</taxon>
        <taxon>Anabantiformes</taxon>
        <taxon>Channoidei</taxon>
        <taxon>Channidae</taxon>
        <taxon>Channa</taxon>
    </lineage>
</organism>
<sequence length="200" mass="22351">MMCFTNILRVSQNRAALVPRFSGTVSPGELGNKLQNGQREGSKSISLCRRQETPGGIFLDYNHTVARARAVFTEARKLQREKEAFCFGIIYPAHLGITYNEENKEFLNPAKATAYAISCTYTKRDTDMSVKDPQKHSFPPFPLTVILFQSLDGFMLPTPLIHQTPTQQSQGSLLSAHRLQQSIINRSSFSQSRPIAGPCQ</sequence>
<evidence type="ECO:0000313" key="2">
    <source>
        <dbReference type="Proteomes" id="UP000503349"/>
    </source>
</evidence>
<proteinExistence type="predicted"/>
<name>A0A6G1QNG0_CHAAH</name>
<accession>A0A6G1QNG0</accession>
<keyword evidence="2" id="KW-1185">Reference proteome</keyword>
<reference evidence="2" key="2">
    <citation type="submission" date="2019-02" db="EMBL/GenBank/DDBJ databases">
        <title>Opniocepnalus argus Var Kimnra genome.</title>
        <authorList>
            <person name="Zhou C."/>
            <person name="Xiao S."/>
        </authorList>
    </citation>
    <scope>NUCLEOTIDE SEQUENCE [LARGE SCALE GENOMIC DNA]</scope>
</reference>
<dbReference type="Proteomes" id="UP000503349">
    <property type="component" value="Chromosome 20"/>
</dbReference>
<dbReference type="Gene3D" id="3.30.250.20">
    <property type="entry name" value="L1 transposable element, C-terminal domain"/>
    <property type="match status" value="1"/>
</dbReference>
<evidence type="ECO:0000313" key="1">
    <source>
        <dbReference type="EMBL" id="KAF3704014.1"/>
    </source>
</evidence>
<dbReference type="AlphaFoldDB" id="A0A6G1QNG0"/>